<dbReference type="SUPFAM" id="SSF55874">
    <property type="entry name" value="ATPase domain of HSP90 chaperone/DNA topoisomerase II/histidine kinase"/>
    <property type="match status" value="1"/>
</dbReference>
<dbReference type="PANTHER" id="PTHR43065">
    <property type="entry name" value="SENSOR HISTIDINE KINASE"/>
    <property type="match status" value="1"/>
</dbReference>
<dbReference type="InterPro" id="IPR005467">
    <property type="entry name" value="His_kinase_dom"/>
</dbReference>
<proteinExistence type="predicted"/>
<sequence length="181" mass="20205">MEDISLHILDIAENSIDAGAKRVEIRVIINEANDRFILKIIDDGKGMDENTIKMVNDPFFSTKAVRRKKFGLGIPLLAQATNECNGNFSVESEQGKGTVITAEFQHSHIDMKPLGDIGATMAVLIGGHPEIDFLFSFKKNDFYYKLETEELKRELGDVPINLPDVLNLIREDINSALKGEN</sequence>
<dbReference type="GO" id="GO:0016301">
    <property type="term" value="F:kinase activity"/>
    <property type="evidence" value="ECO:0007669"/>
    <property type="project" value="UniProtKB-KW"/>
</dbReference>
<accession>A0A5J4L7S8</accession>
<dbReference type="InterPro" id="IPR036890">
    <property type="entry name" value="HATPase_C_sf"/>
</dbReference>
<evidence type="ECO:0000256" key="6">
    <source>
        <dbReference type="ARBA" id="ARBA00023012"/>
    </source>
</evidence>
<feature type="domain" description="Histidine kinase" evidence="7">
    <location>
        <begin position="1"/>
        <end position="108"/>
    </location>
</feature>
<gene>
    <name evidence="8" type="ORF">A45J_1322</name>
</gene>
<evidence type="ECO:0000256" key="1">
    <source>
        <dbReference type="ARBA" id="ARBA00022553"/>
    </source>
</evidence>
<evidence type="ECO:0000313" key="8">
    <source>
        <dbReference type="EMBL" id="GER93576.1"/>
    </source>
</evidence>
<organism evidence="8">
    <name type="scientific">hot springs metagenome</name>
    <dbReference type="NCBI Taxonomy" id="433727"/>
    <lineage>
        <taxon>unclassified sequences</taxon>
        <taxon>metagenomes</taxon>
        <taxon>ecological metagenomes</taxon>
    </lineage>
</organism>
<name>A0A5J4L7S8_9ZZZZ</name>
<dbReference type="GO" id="GO:0005524">
    <property type="term" value="F:ATP binding"/>
    <property type="evidence" value="ECO:0007669"/>
    <property type="project" value="UniProtKB-KW"/>
</dbReference>
<dbReference type="GO" id="GO:0000160">
    <property type="term" value="P:phosphorelay signal transduction system"/>
    <property type="evidence" value="ECO:0007669"/>
    <property type="project" value="UniProtKB-KW"/>
</dbReference>
<dbReference type="InterPro" id="IPR003594">
    <property type="entry name" value="HATPase_dom"/>
</dbReference>
<dbReference type="PRINTS" id="PR00344">
    <property type="entry name" value="BCTRLSENSOR"/>
</dbReference>
<protein>
    <submittedName>
        <fullName evidence="8">ATP-binding protein</fullName>
    </submittedName>
</protein>
<comment type="caution">
    <text evidence="8">The sequence shown here is derived from an EMBL/GenBank/DDBJ whole genome shotgun (WGS) entry which is preliminary data.</text>
</comment>
<evidence type="ECO:0000256" key="3">
    <source>
        <dbReference type="ARBA" id="ARBA00022741"/>
    </source>
</evidence>
<dbReference type="PANTHER" id="PTHR43065:SF10">
    <property type="entry name" value="PEROXIDE STRESS-ACTIVATED HISTIDINE KINASE MAK3"/>
    <property type="match status" value="1"/>
</dbReference>
<evidence type="ECO:0000256" key="5">
    <source>
        <dbReference type="ARBA" id="ARBA00022840"/>
    </source>
</evidence>
<dbReference type="AlphaFoldDB" id="A0A5J4L7S8"/>
<keyword evidence="2" id="KW-0808">Transferase</keyword>
<keyword evidence="1" id="KW-0597">Phosphoprotein</keyword>
<evidence type="ECO:0000259" key="7">
    <source>
        <dbReference type="PROSITE" id="PS50109"/>
    </source>
</evidence>
<dbReference type="SMART" id="SM00387">
    <property type="entry name" value="HATPase_c"/>
    <property type="match status" value="1"/>
</dbReference>
<dbReference type="Pfam" id="PF02518">
    <property type="entry name" value="HATPase_c"/>
    <property type="match status" value="1"/>
</dbReference>
<reference evidence="8" key="1">
    <citation type="submission" date="2019-10" db="EMBL/GenBank/DDBJ databases">
        <title>Metagenomic sequencing of thiosulfate-disproportionating enrichment culture.</title>
        <authorList>
            <person name="Umezawa K."/>
            <person name="Kojima H."/>
            <person name="Fukui M."/>
        </authorList>
    </citation>
    <scope>NUCLEOTIDE SEQUENCE</scope>
    <source>
        <strain evidence="8">45J</strain>
    </source>
</reference>
<dbReference type="InterPro" id="IPR004358">
    <property type="entry name" value="Sig_transdc_His_kin-like_C"/>
</dbReference>
<evidence type="ECO:0000256" key="2">
    <source>
        <dbReference type="ARBA" id="ARBA00022679"/>
    </source>
</evidence>
<dbReference type="Gene3D" id="3.30.565.10">
    <property type="entry name" value="Histidine kinase-like ATPase, C-terminal domain"/>
    <property type="match status" value="1"/>
</dbReference>
<evidence type="ECO:0000256" key="4">
    <source>
        <dbReference type="ARBA" id="ARBA00022777"/>
    </source>
</evidence>
<dbReference type="EMBL" id="BLAB01000001">
    <property type="protein sequence ID" value="GER93576.1"/>
    <property type="molecule type" value="Genomic_DNA"/>
</dbReference>
<keyword evidence="4" id="KW-0418">Kinase</keyword>
<keyword evidence="5 8" id="KW-0067">ATP-binding</keyword>
<keyword evidence="6" id="KW-0902">Two-component regulatory system</keyword>
<dbReference type="PROSITE" id="PS50109">
    <property type="entry name" value="HIS_KIN"/>
    <property type="match status" value="1"/>
</dbReference>
<keyword evidence="3" id="KW-0547">Nucleotide-binding</keyword>